<proteinExistence type="predicted"/>
<name>A0A0C2N989_CLOBO</name>
<comment type="caution">
    <text evidence="1">The sequence shown here is derived from an EMBL/GenBank/DDBJ whole genome shotgun (WGS) entry which is preliminary data.</text>
</comment>
<reference evidence="1 2" key="1">
    <citation type="submission" date="2019-04" db="EMBL/GenBank/DDBJ databases">
        <title>Genome sequencing of Clostridium botulinum Groups I-IV and Clostridium butyricum.</title>
        <authorList>
            <person name="Brunt J."/>
            <person name="Van Vliet A.H.M."/>
            <person name="Stringer S.C."/>
            <person name="Carter A.T."/>
            <person name="Peck M.W."/>
        </authorList>
    </citation>
    <scope>NUCLEOTIDE SEQUENCE [LARGE SCALE GENOMIC DNA]</scope>
    <source>
        <strain evidence="1 2">1605</strain>
    </source>
</reference>
<dbReference type="AlphaFoldDB" id="A0A0C2N989"/>
<evidence type="ECO:0000313" key="2">
    <source>
        <dbReference type="Proteomes" id="UP000476820"/>
    </source>
</evidence>
<accession>A0A0C2N989</accession>
<protein>
    <submittedName>
        <fullName evidence="1">Conjugal transfer protein TraX</fullName>
    </submittedName>
</protein>
<dbReference type="Pfam" id="PF05857">
    <property type="entry name" value="TraX"/>
    <property type="match status" value="1"/>
</dbReference>
<evidence type="ECO:0000313" key="1">
    <source>
        <dbReference type="EMBL" id="NFF87090.1"/>
    </source>
</evidence>
<dbReference type="OrthoDB" id="9781069at2"/>
<dbReference type="Proteomes" id="UP000476820">
    <property type="component" value="Unassembled WGS sequence"/>
</dbReference>
<dbReference type="InterPro" id="IPR008875">
    <property type="entry name" value="TraX"/>
</dbReference>
<gene>
    <name evidence="1" type="ORF">FC774_04165</name>
</gene>
<dbReference type="EMBL" id="SWOV01000007">
    <property type="protein sequence ID" value="NFF87090.1"/>
    <property type="molecule type" value="Genomic_DNA"/>
</dbReference>
<dbReference type="RefSeq" id="WP_012449780.1">
    <property type="nucleotide sequence ID" value="NZ_CP010520.1"/>
</dbReference>
<organism evidence="1 2">
    <name type="scientific">Clostridium botulinum</name>
    <dbReference type="NCBI Taxonomy" id="1491"/>
    <lineage>
        <taxon>Bacteria</taxon>
        <taxon>Bacillati</taxon>
        <taxon>Bacillota</taxon>
        <taxon>Clostridia</taxon>
        <taxon>Eubacteriales</taxon>
        <taxon>Clostridiaceae</taxon>
        <taxon>Clostridium</taxon>
    </lineage>
</organism>
<sequence>MFNSFQLKVIALVFMILDHIYTYIGPVNGVNIPIWFGYLGKLAAPIFFYLIVEGFFKTKSRISYMKRLFVFGIIMILIDITFNIHNNIFLSLGLAVALMNMIEYTKKCKQEGKGYWIGILCSVIIGILMIFTEASVYGLGMTLIFYFLKEKKILMSIAYILFSISPILSSLSLGEYFMESIFIWDYQWMMVFSIILILMYNGKLGLRNKFSKWMFYVIYPLHLIIIVLISRGLLV</sequence>